<dbReference type="RefSeq" id="WP_110186394.1">
    <property type="nucleotide sequence ID" value="NZ_CP177354.1"/>
</dbReference>
<comment type="caution">
    <text evidence="2">The sequence shown here is derived from an EMBL/GenBank/DDBJ whole genome shotgun (WGS) entry which is preliminary data.</text>
</comment>
<feature type="region of interest" description="Disordered" evidence="1">
    <location>
        <begin position="1"/>
        <end position="27"/>
    </location>
</feature>
<feature type="compositionally biased region" description="Polar residues" evidence="1">
    <location>
        <begin position="17"/>
        <end position="26"/>
    </location>
</feature>
<reference evidence="2 3" key="1">
    <citation type="submission" date="2015-03" db="EMBL/GenBank/DDBJ databases">
        <authorList>
            <person name="Krishnan R."/>
            <person name="Midha S."/>
            <person name="Patil P.B."/>
            <person name="Rameshkumar N."/>
        </authorList>
    </citation>
    <scope>NUCLEOTIDE SEQUENCE [LARGE SCALE GENOMIC DNA]</scope>
    <source>
        <strain evidence="2 3">L1E11</strain>
    </source>
</reference>
<evidence type="ECO:0000313" key="3">
    <source>
        <dbReference type="Proteomes" id="UP000248090"/>
    </source>
</evidence>
<evidence type="ECO:0000256" key="1">
    <source>
        <dbReference type="SAM" id="MobiDB-lite"/>
    </source>
</evidence>
<evidence type="ECO:0000313" key="2">
    <source>
        <dbReference type="EMBL" id="PXF32328.1"/>
    </source>
</evidence>
<feature type="compositionally biased region" description="Polar residues" evidence="1">
    <location>
        <begin position="1"/>
        <end position="10"/>
    </location>
</feature>
<dbReference type="Proteomes" id="UP000248090">
    <property type="component" value="Unassembled WGS sequence"/>
</dbReference>
<evidence type="ECO:0008006" key="4">
    <source>
        <dbReference type="Google" id="ProtNLM"/>
    </source>
</evidence>
<gene>
    <name evidence="2" type="ORF">WH50_05330</name>
</gene>
<name>A0ABX5M3T6_9GAMM</name>
<dbReference type="EMBL" id="LAPT01000021">
    <property type="protein sequence ID" value="PXF32328.1"/>
    <property type="molecule type" value="Genomic_DNA"/>
</dbReference>
<proteinExistence type="predicted"/>
<protein>
    <recommendedName>
        <fullName evidence="4">Flagellar FliJ protein</fullName>
    </recommendedName>
</protein>
<keyword evidence="3" id="KW-1185">Reference proteome</keyword>
<sequence length="163" mass="18447">MRTTSANTPVSPAADSSPLTGTQKAKSSMGMLGSMGVRLLNQTSVVTDPIKRFFNAAMGLFRTDSGKIRVPQHLSSAELEKLQHQLRSFHQQCLQQQQHTTLTADKRHGSRQLQLHQILLLADALKHQQKTQEMRAAQWQQQHQGVIDHNDDTRKLIESYKRQ</sequence>
<organism evidence="2 3">
    <name type="scientific">Pokkaliibacter plantistimulans</name>
    <dbReference type="NCBI Taxonomy" id="1635171"/>
    <lineage>
        <taxon>Bacteria</taxon>
        <taxon>Pseudomonadati</taxon>
        <taxon>Pseudomonadota</taxon>
        <taxon>Gammaproteobacteria</taxon>
        <taxon>Oceanospirillales</taxon>
        <taxon>Balneatrichaceae</taxon>
        <taxon>Pokkaliibacter</taxon>
    </lineage>
</organism>
<accession>A0ABX5M3T6</accession>